<sequence length="112" mass="12347">MGNKAMVIDYGYCTGCGSCEVSCRKEKGLSLNEWGIKVSSIGPQKFDDGRWEWDYLPTPSRLCDLCVSRIEEGKKPLCELHCLASVIKVVDVEESSSILAEKNGGKVVVYLP</sequence>
<evidence type="ECO:0000313" key="2">
    <source>
        <dbReference type="EMBL" id="RDB67136.1"/>
    </source>
</evidence>
<evidence type="ECO:0000313" key="3">
    <source>
        <dbReference type="Proteomes" id="UP000254000"/>
    </source>
</evidence>
<dbReference type="GeneID" id="78358380"/>
<accession>A0A369M9H6</accession>
<organism evidence="2 3">
    <name type="scientific">Gordonibacter pamelaeae</name>
    <dbReference type="NCBI Taxonomy" id="471189"/>
    <lineage>
        <taxon>Bacteria</taxon>
        <taxon>Bacillati</taxon>
        <taxon>Actinomycetota</taxon>
        <taxon>Coriobacteriia</taxon>
        <taxon>Eggerthellales</taxon>
        <taxon>Eggerthellaceae</taxon>
        <taxon>Gordonibacter</taxon>
    </lineage>
</organism>
<dbReference type="PROSITE" id="PS51379">
    <property type="entry name" value="4FE4S_FER_2"/>
    <property type="match status" value="1"/>
</dbReference>
<comment type="caution">
    <text evidence="2">The sequence shown here is derived from an EMBL/GenBank/DDBJ whole genome shotgun (WGS) entry which is preliminary data.</text>
</comment>
<proteinExistence type="predicted"/>
<dbReference type="EMBL" id="PPTS01000001">
    <property type="protein sequence ID" value="RDB67136.1"/>
    <property type="molecule type" value="Genomic_DNA"/>
</dbReference>
<dbReference type="Gene3D" id="3.30.70.20">
    <property type="match status" value="1"/>
</dbReference>
<reference evidence="2 3" key="1">
    <citation type="journal article" date="2018" name="Elife">
        <title>Discovery and characterization of a prevalent human gut bacterial enzyme sufficient for the inactivation of a family of plant toxins.</title>
        <authorList>
            <person name="Koppel N."/>
            <person name="Bisanz J.E."/>
            <person name="Pandelia M.E."/>
            <person name="Turnbaugh P.J."/>
            <person name="Balskus E.P."/>
        </authorList>
    </citation>
    <scope>NUCLEOTIDE SEQUENCE [LARGE SCALE GENOMIC DNA]</scope>
    <source>
        <strain evidence="2 3">3C</strain>
    </source>
</reference>
<dbReference type="OrthoDB" id="9779457at2"/>
<feature type="domain" description="4Fe-4S ferredoxin-type" evidence="1">
    <location>
        <begin position="4"/>
        <end position="34"/>
    </location>
</feature>
<keyword evidence="3" id="KW-1185">Reference proteome</keyword>
<evidence type="ECO:0000259" key="1">
    <source>
        <dbReference type="PROSITE" id="PS51379"/>
    </source>
</evidence>
<dbReference type="Proteomes" id="UP000254000">
    <property type="component" value="Unassembled WGS sequence"/>
</dbReference>
<dbReference type="AlphaFoldDB" id="A0A369M9H6"/>
<dbReference type="SUPFAM" id="SSF54862">
    <property type="entry name" value="4Fe-4S ferredoxins"/>
    <property type="match status" value="1"/>
</dbReference>
<dbReference type="InterPro" id="IPR017896">
    <property type="entry name" value="4Fe4S_Fe-S-bd"/>
</dbReference>
<protein>
    <submittedName>
        <fullName evidence="2">Oxidoreductase</fullName>
    </submittedName>
</protein>
<dbReference type="RefSeq" id="WP_114568170.1">
    <property type="nucleotide sequence ID" value="NZ_CABMMS010000001.1"/>
</dbReference>
<name>A0A369M9H6_9ACTN</name>
<gene>
    <name evidence="2" type="ORF">C1877_01455</name>
</gene>